<accession>A0AA97I1Q9</accession>
<evidence type="ECO:0000313" key="1">
    <source>
        <dbReference type="EMBL" id="WOE76322.1"/>
    </source>
</evidence>
<protein>
    <recommendedName>
        <fullName evidence="3">Tail assembly chaperone</fullName>
    </recommendedName>
</protein>
<organism evidence="1 2">
    <name type="scientific">Alterisphingorhabdus coralli</name>
    <dbReference type="NCBI Taxonomy" id="3071408"/>
    <lineage>
        <taxon>Bacteria</taxon>
        <taxon>Pseudomonadati</taxon>
        <taxon>Pseudomonadota</taxon>
        <taxon>Alphaproteobacteria</taxon>
        <taxon>Sphingomonadales</taxon>
        <taxon>Sphingomonadaceae</taxon>
        <taxon>Alterisphingorhabdus (ex Yan et al. 2024)</taxon>
    </lineage>
</organism>
<sequence length="153" mass="15976">MANLRDIVVKTETVTVGDAEFSVGPLTAADILGIYGVHRDAISVVFERNQDGLEESDLFLDVIATFPEIVAEVIARASGDLSEEAISVARRLDVGVQLMALEKIGNLTVESAGGLGNLVALVQRLMAGLGQKTVEAKSHLSASSAASENNAPS</sequence>
<gene>
    <name evidence="1" type="ORF">RB602_06315</name>
</gene>
<dbReference type="Proteomes" id="UP001302429">
    <property type="component" value="Chromosome"/>
</dbReference>
<proteinExistence type="predicted"/>
<evidence type="ECO:0000313" key="2">
    <source>
        <dbReference type="Proteomes" id="UP001302429"/>
    </source>
</evidence>
<dbReference type="InterPro" id="IPR057378">
    <property type="entry name" value="Pre_tape_measure"/>
</dbReference>
<evidence type="ECO:0008006" key="3">
    <source>
        <dbReference type="Google" id="ProtNLM"/>
    </source>
</evidence>
<dbReference type="AlphaFoldDB" id="A0AA97I1Q9"/>
<name>A0AA97I1Q9_9SPHN</name>
<dbReference type="Pfam" id="PF23789">
    <property type="entry name" value="Pre_tape_measure"/>
    <property type="match status" value="1"/>
</dbReference>
<reference evidence="1 2" key="1">
    <citation type="submission" date="2023-10" db="EMBL/GenBank/DDBJ databases">
        <title>Complete genome sequence of a Sphingomonadaceae bacterium.</title>
        <authorList>
            <person name="Yan C."/>
        </authorList>
    </citation>
    <scope>NUCLEOTIDE SEQUENCE [LARGE SCALE GENOMIC DNA]</scope>
    <source>
        <strain evidence="1 2">SCSIO 66989</strain>
    </source>
</reference>
<dbReference type="RefSeq" id="WP_317083954.1">
    <property type="nucleotide sequence ID" value="NZ_CP136594.1"/>
</dbReference>
<dbReference type="KEGG" id="acoa:RB602_06315"/>
<keyword evidence="2" id="KW-1185">Reference proteome</keyword>
<dbReference type="EMBL" id="CP136594">
    <property type="protein sequence ID" value="WOE76322.1"/>
    <property type="molecule type" value="Genomic_DNA"/>
</dbReference>